<protein>
    <submittedName>
        <fullName evidence="7">GtrA family protein</fullName>
    </submittedName>
</protein>
<dbReference type="GO" id="GO:0000271">
    <property type="term" value="P:polysaccharide biosynthetic process"/>
    <property type="evidence" value="ECO:0007669"/>
    <property type="project" value="InterPro"/>
</dbReference>
<reference evidence="7 8" key="1">
    <citation type="submission" date="2018-08" db="EMBL/GenBank/DDBJ databases">
        <title>The first complete genome of Treponema rectale (CHPAT), a commensal spirochete of the bovine rectum.</title>
        <authorList>
            <person name="Staton G.J."/>
            <person name="Clegg S.R."/>
            <person name="Carter S.D."/>
            <person name="Radford A.D."/>
            <person name="Darby A."/>
            <person name="Hall N."/>
            <person name="Birtles R.J."/>
            <person name="Evans N.J."/>
        </authorList>
    </citation>
    <scope>NUCLEOTIDE SEQUENCE [LARGE SCALE GENOMIC DNA]</scope>
    <source>
        <strain evidence="7 8">CHPA</strain>
    </source>
</reference>
<keyword evidence="2 5" id="KW-0812">Transmembrane</keyword>
<feature type="transmembrane region" description="Helical" evidence="5">
    <location>
        <begin position="116"/>
        <end position="136"/>
    </location>
</feature>
<evidence type="ECO:0000256" key="2">
    <source>
        <dbReference type="ARBA" id="ARBA00022692"/>
    </source>
</evidence>
<comment type="subcellular location">
    <subcellularLocation>
        <location evidence="1">Membrane</location>
        <topology evidence="1">Multi-pass membrane protein</topology>
    </subcellularLocation>
</comment>
<sequence>MEENKEIQTSNKEIVSAIQIPVAKYKWYQEGIIAGIIILLLTAGVYLVVKLIPIYTIEVPLVYITYSQGKSITFSGDFGIWSLILGALVSILYYVLFFFIRPSGITPDFGPKAKWLIAYIILALFGYLAYLVIAILLSGWSISLATSSGVATLLVGIYDYLIYKSYMEGRTMSNALFWEIFRFAIVGLVAAIFDFATCFIFQFIIFNGSTAFYVTGIATGMGFVIGVTINYLMSTYMVYKAAKSNFSKSAKGIITFLVLSILGLLIGVGIQYVLYDFLFINLRVSFLTYPVDFVIRTLVVMVYNYITRKLFIYR</sequence>
<dbReference type="Proteomes" id="UP000593591">
    <property type="component" value="Chromosome"/>
</dbReference>
<evidence type="ECO:0000256" key="3">
    <source>
        <dbReference type="ARBA" id="ARBA00022989"/>
    </source>
</evidence>
<proteinExistence type="predicted"/>
<feature type="transmembrane region" description="Helical" evidence="5">
    <location>
        <begin position="286"/>
        <end position="306"/>
    </location>
</feature>
<feature type="transmembrane region" description="Helical" evidence="5">
    <location>
        <begin position="32"/>
        <end position="58"/>
    </location>
</feature>
<evidence type="ECO:0000313" key="7">
    <source>
        <dbReference type="EMBL" id="QOS39011.1"/>
    </source>
</evidence>
<dbReference type="InterPro" id="IPR007267">
    <property type="entry name" value="GtrA_DPMS_TM"/>
</dbReference>
<dbReference type="GO" id="GO:0016020">
    <property type="term" value="C:membrane"/>
    <property type="evidence" value="ECO:0007669"/>
    <property type="project" value="UniProtKB-SubCell"/>
</dbReference>
<evidence type="ECO:0000256" key="1">
    <source>
        <dbReference type="ARBA" id="ARBA00004141"/>
    </source>
</evidence>
<feature type="transmembrane region" description="Helical" evidence="5">
    <location>
        <begin position="142"/>
        <end position="162"/>
    </location>
</feature>
<keyword evidence="4 5" id="KW-0472">Membrane</keyword>
<name>A0A7M1XJQ9_9SPIR</name>
<evidence type="ECO:0000256" key="4">
    <source>
        <dbReference type="ARBA" id="ARBA00023136"/>
    </source>
</evidence>
<accession>A0A7M1XJQ9</accession>
<evidence type="ECO:0000259" key="6">
    <source>
        <dbReference type="Pfam" id="PF04138"/>
    </source>
</evidence>
<feature type="transmembrane region" description="Helical" evidence="5">
    <location>
        <begin position="253"/>
        <end position="274"/>
    </location>
</feature>
<evidence type="ECO:0000256" key="5">
    <source>
        <dbReference type="SAM" id="Phobius"/>
    </source>
</evidence>
<keyword evidence="3 5" id="KW-1133">Transmembrane helix</keyword>
<gene>
    <name evidence="7" type="ORF">DYE49_00490</name>
</gene>
<dbReference type="Pfam" id="PF04138">
    <property type="entry name" value="GtrA_DPMS_TM"/>
    <property type="match status" value="1"/>
</dbReference>
<feature type="transmembrane region" description="Helical" evidence="5">
    <location>
        <begin position="183"/>
        <end position="205"/>
    </location>
</feature>
<dbReference type="AlphaFoldDB" id="A0A7M1XJQ9"/>
<dbReference type="KEGG" id="trc:DYE49_00490"/>
<feature type="domain" description="GtrA/DPMS transmembrane" evidence="6">
    <location>
        <begin position="182"/>
        <end position="312"/>
    </location>
</feature>
<feature type="transmembrane region" description="Helical" evidence="5">
    <location>
        <begin position="78"/>
        <end position="100"/>
    </location>
</feature>
<evidence type="ECO:0000313" key="8">
    <source>
        <dbReference type="Proteomes" id="UP000593591"/>
    </source>
</evidence>
<organism evidence="7 8">
    <name type="scientific">Treponema rectale</name>
    <dbReference type="NCBI Taxonomy" id="744512"/>
    <lineage>
        <taxon>Bacteria</taxon>
        <taxon>Pseudomonadati</taxon>
        <taxon>Spirochaetota</taxon>
        <taxon>Spirochaetia</taxon>
        <taxon>Spirochaetales</taxon>
        <taxon>Treponemataceae</taxon>
        <taxon>Treponema</taxon>
    </lineage>
</organism>
<feature type="transmembrane region" description="Helical" evidence="5">
    <location>
        <begin position="211"/>
        <end position="232"/>
    </location>
</feature>
<dbReference type="EMBL" id="CP031517">
    <property type="protein sequence ID" value="QOS39011.1"/>
    <property type="molecule type" value="Genomic_DNA"/>
</dbReference>